<feature type="compositionally biased region" description="Basic residues" evidence="1">
    <location>
        <begin position="364"/>
        <end position="376"/>
    </location>
</feature>
<sequence length="537" mass="59889">MPHRRSSPPLLSPPLLIILFPIVTLTLLFLAVPPLLSVASRLLRPASVVKTSWDSLNILLVVFAIICGVFARRNDDEPAPPDPNAAFRAASSSPPHSQWFAFHDNDCDNDNNNDTLHSPATGANRFPIMRRNSSSYPDLRQFATEDDGYKLRFFDDHEIDKHFRSPSTAVDHCVRLPELHQQQKQEDPIKEIPVDTEVAPAKSPAPPPPPPPPPPPLESSRRRTHRKIERDSEITVELNDSEFTPPPVTPSRRRAHRKIERDSEITVEICDSELTPHPAASTTPSAKERSERKKKKSNVKREIAMVWASVLSNQRNKKKKQRAKDNHSDDYDDNVDELPNNATLPPPTPPPPPPPPPPSVFHTFFRKGLGKSKKVHSVSPPPPPPPPPPSKRKSRIPPPTETRLTRNSGRPPLPTNRTVNLNYETVSSGSQSPLIPVPPPPPPFKVNAMKFVVRGDFVKIRSNQSSRCSSPERDDIYVAEGNGVTHHNGNVDGSVFCPSPDVNVKATTFIARLRGEWRLEKLNSLKEKSNASLPHRL</sequence>
<evidence type="ECO:0000313" key="3">
    <source>
        <dbReference type="EMBL" id="KAL2327237.1"/>
    </source>
</evidence>
<organism evidence="3 4">
    <name type="scientific">Flemingia macrophylla</name>
    <dbReference type="NCBI Taxonomy" id="520843"/>
    <lineage>
        <taxon>Eukaryota</taxon>
        <taxon>Viridiplantae</taxon>
        <taxon>Streptophyta</taxon>
        <taxon>Embryophyta</taxon>
        <taxon>Tracheophyta</taxon>
        <taxon>Spermatophyta</taxon>
        <taxon>Magnoliopsida</taxon>
        <taxon>eudicotyledons</taxon>
        <taxon>Gunneridae</taxon>
        <taxon>Pentapetalae</taxon>
        <taxon>rosids</taxon>
        <taxon>fabids</taxon>
        <taxon>Fabales</taxon>
        <taxon>Fabaceae</taxon>
        <taxon>Papilionoideae</taxon>
        <taxon>50 kb inversion clade</taxon>
        <taxon>NPAAA clade</taxon>
        <taxon>indigoferoid/millettioid clade</taxon>
        <taxon>Phaseoleae</taxon>
        <taxon>Flemingia</taxon>
    </lineage>
</organism>
<keyword evidence="2" id="KW-0812">Transmembrane</keyword>
<keyword evidence="2" id="KW-0472">Membrane</keyword>
<accession>A0ABD1LUM4</accession>
<feature type="compositionally biased region" description="Pro residues" evidence="1">
    <location>
        <begin position="203"/>
        <end position="217"/>
    </location>
</feature>
<reference evidence="3 4" key="1">
    <citation type="submission" date="2024-08" db="EMBL/GenBank/DDBJ databases">
        <title>Insights into the chromosomal genome structure of Flemingia macrophylla.</title>
        <authorList>
            <person name="Ding Y."/>
            <person name="Zhao Y."/>
            <person name="Bi W."/>
            <person name="Wu M."/>
            <person name="Zhao G."/>
            <person name="Gong Y."/>
            <person name="Li W."/>
            <person name="Zhang P."/>
        </authorList>
    </citation>
    <scope>NUCLEOTIDE SEQUENCE [LARGE SCALE GENOMIC DNA]</scope>
    <source>
        <strain evidence="3">DYQJB</strain>
        <tissue evidence="3">Leaf</tissue>
    </source>
</reference>
<feature type="region of interest" description="Disordered" evidence="1">
    <location>
        <begin position="110"/>
        <end position="131"/>
    </location>
</feature>
<dbReference type="AlphaFoldDB" id="A0ABD1LUM4"/>
<feature type="transmembrane region" description="Helical" evidence="2">
    <location>
        <begin position="15"/>
        <end position="39"/>
    </location>
</feature>
<name>A0ABD1LUM4_9FABA</name>
<dbReference type="PANTHER" id="PTHR33098:SF71">
    <property type="entry name" value="HYDROXYPROLINE-RICH GLYCOPROTEIN FAMILY PROTEIN"/>
    <property type="match status" value="1"/>
</dbReference>
<evidence type="ECO:0000313" key="4">
    <source>
        <dbReference type="Proteomes" id="UP001603857"/>
    </source>
</evidence>
<proteinExistence type="predicted"/>
<gene>
    <name evidence="3" type="ORF">Fmac_020664</name>
</gene>
<evidence type="ECO:0000256" key="2">
    <source>
        <dbReference type="SAM" id="Phobius"/>
    </source>
</evidence>
<dbReference type="PANTHER" id="PTHR33098">
    <property type="entry name" value="COTTON FIBER (DUF761)"/>
    <property type="match status" value="1"/>
</dbReference>
<feature type="compositionally biased region" description="Pro residues" evidence="1">
    <location>
        <begin position="379"/>
        <end position="389"/>
    </location>
</feature>
<keyword evidence="2" id="KW-1133">Transmembrane helix</keyword>
<protein>
    <submittedName>
        <fullName evidence="3">Uncharacterized protein</fullName>
    </submittedName>
</protein>
<evidence type="ECO:0000256" key="1">
    <source>
        <dbReference type="SAM" id="MobiDB-lite"/>
    </source>
</evidence>
<dbReference type="Proteomes" id="UP001603857">
    <property type="component" value="Unassembled WGS sequence"/>
</dbReference>
<feature type="transmembrane region" description="Helical" evidence="2">
    <location>
        <begin position="51"/>
        <end position="71"/>
    </location>
</feature>
<dbReference type="EMBL" id="JBGMDY010000007">
    <property type="protein sequence ID" value="KAL2327237.1"/>
    <property type="molecule type" value="Genomic_DNA"/>
</dbReference>
<comment type="caution">
    <text evidence="3">The sequence shown here is derived from an EMBL/GenBank/DDBJ whole genome shotgun (WGS) entry which is preliminary data.</text>
</comment>
<keyword evidence="4" id="KW-1185">Reference proteome</keyword>
<feature type="compositionally biased region" description="Pro residues" evidence="1">
    <location>
        <begin position="344"/>
        <end position="359"/>
    </location>
</feature>
<feature type="region of interest" description="Disordered" evidence="1">
    <location>
        <begin position="197"/>
        <end position="418"/>
    </location>
</feature>